<dbReference type="EMBL" id="QJKJ01002051">
    <property type="protein sequence ID" value="RDY04592.1"/>
    <property type="molecule type" value="Genomic_DNA"/>
</dbReference>
<evidence type="ECO:0000313" key="2">
    <source>
        <dbReference type="EMBL" id="RDY04592.1"/>
    </source>
</evidence>
<comment type="caution">
    <text evidence="2">The sequence shown here is derived from an EMBL/GenBank/DDBJ whole genome shotgun (WGS) entry which is preliminary data.</text>
</comment>
<feature type="compositionally biased region" description="Polar residues" evidence="1">
    <location>
        <begin position="1"/>
        <end position="15"/>
    </location>
</feature>
<gene>
    <name evidence="2" type="ORF">CR513_11685</name>
</gene>
<dbReference type="AlphaFoldDB" id="A0A371HPD7"/>
<feature type="compositionally biased region" description="Polar residues" evidence="1">
    <location>
        <begin position="22"/>
        <end position="34"/>
    </location>
</feature>
<evidence type="ECO:0000256" key="1">
    <source>
        <dbReference type="SAM" id="MobiDB-lite"/>
    </source>
</evidence>
<evidence type="ECO:0000313" key="3">
    <source>
        <dbReference type="Proteomes" id="UP000257109"/>
    </source>
</evidence>
<dbReference type="Proteomes" id="UP000257109">
    <property type="component" value="Unassembled WGS sequence"/>
</dbReference>
<feature type="non-terminal residue" evidence="2">
    <location>
        <position position="1"/>
    </location>
</feature>
<protein>
    <submittedName>
        <fullName evidence="2">Uncharacterized protein</fullName>
    </submittedName>
</protein>
<name>A0A371HPD7_MUCPR</name>
<reference evidence="2" key="1">
    <citation type="submission" date="2018-05" db="EMBL/GenBank/DDBJ databases">
        <title>Draft genome of Mucuna pruriens seed.</title>
        <authorList>
            <person name="Nnadi N.E."/>
            <person name="Vos R."/>
            <person name="Hasami M.H."/>
            <person name="Devisetty U.K."/>
            <person name="Aguiy J.C."/>
        </authorList>
    </citation>
    <scope>NUCLEOTIDE SEQUENCE [LARGE SCALE GENOMIC DNA]</scope>
    <source>
        <strain evidence="2">JCA_2017</strain>
    </source>
</reference>
<feature type="region of interest" description="Disordered" evidence="1">
    <location>
        <begin position="1"/>
        <end position="38"/>
    </location>
</feature>
<keyword evidence="3" id="KW-1185">Reference proteome</keyword>
<proteinExistence type="predicted"/>
<accession>A0A371HPD7</accession>
<organism evidence="2 3">
    <name type="scientific">Mucuna pruriens</name>
    <name type="common">Velvet bean</name>
    <name type="synonym">Dolichos pruriens</name>
    <dbReference type="NCBI Taxonomy" id="157652"/>
    <lineage>
        <taxon>Eukaryota</taxon>
        <taxon>Viridiplantae</taxon>
        <taxon>Streptophyta</taxon>
        <taxon>Embryophyta</taxon>
        <taxon>Tracheophyta</taxon>
        <taxon>Spermatophyta</taxon>
        <taxon>Magnoliopsida</taxon>
        <taxon>eudicotyledons</taxon>
        <taxon>Gunneridae</taxon>
        <taxon>Pentapetalae</taxon>
        <taxon>rosids</taxon>
        <taxon>fabids</taxon>
        <taxon>Fabales</taxon>
        <taxon>Fabaceae</taxon>
        <taxon>Papilionoideae</taxon>
        <taxon>50 kb inversion clade</taxon>
        <taxon>NPAAA clade</taxon>
        <taxon>indigoferoid/millettioid clade</taxon>
        <taxon>Phaseoleae</taxon>
        <taxon>Mucuna</taxon>
    </lineage>
</organism>
<dbReference type="OrthoDB" id="1418274at2759"/>
<sequence>MKSAGSKNIPSQTIPNPEGGVSVSSPSKDSTFNSSREKILHNTMESKGHRVNMFLSFKGQNYHYWKRRMIALFDACHIDMWDIVENGNYILTKEDGIEIPRSSWNENKKTSYKSSKETWDTLALACEGTL</sequence>